<feature type="compositionally biased region" description="Polar residues" evidence="1">
    <location>
        <begin position="388"/>
        <end position="403"/>
    </location>
</feature>
<feature type="compositionally biased region" description="Polar residues" evidence="1">
    <location>
        <begin position="428"/>
        <end position="437"/>
    </location>
</feature>
<evidence type="ECO:0000256" key="1">
    <source>
        <dbReference type="SAM" id="MobiDB-lite"/>
    </source>
</evidence>
<dbReference type="Proteomes" id="UP001337655">
    <property type="component" value="Unassembled WGS sequence"/>
</dbReference>
<feature type="compositionally biased region" description="Basic and acidic residues" evidence="1">
    <location>
        <begin position="264"/>
        <end position="287"/>
    </location>
</feature>
<protein>
    <submittedName>
        <fullName evidence="2">Uncharacterized protein</fullName>
    </submittedName>
</protein>
<feature type="region of interest" description="Disordered" evidence="1">
    <location>
        <begin position="44"/>
        <end position="815"/>
    </location>
</feature>
<feature type="compositionally biased region" description="Gly residues" evidence="1">
    <location>
        <begin position="802"/>
        <end position="815"/>
    </location>
</feature>
<sequence length="815" mass="88970">MPVRRYTREQLLFLRSSPLAQKPENLPAIEQWLEYVYADQDSREKLRIPHSDPNQTGGSNSTNPRSRNPQSKVGGAGAGDASPMGNFGAGLRPSLMSARTGRTSEDVSLGPPRTMFPSSRNVAKLSDFGEKGGESNGGDEQELPRTRTFGDKGNRKSANEKEYGDRWTTIRERRNGGEDGQRQEGKYGRRDRDKDDERRNGDSRWGGRDERRQNGDRTSWRDRERDKQDRDWDRGGRAEKKPEWMDDPPPAAVEDDLQTMGIPRDAESFQRWKDAQHGKTVPPRETEPPEPPPAPTIANKPAATLNIEGLTPFGGALGEPAASASTVESSTSVAKPPSKGKSSRFATLWNKDPTPQEEPVVDTKAGPGGSHGSSEDQAGFQRIMQMLGGTNISKGTTPNHDTPSSPPPKTMAGSARQKSRFTPFFDQTPKSPETVQSPPAVGFRPQQAENLQANRGVFDEHKPIFGAGAPVSRMVDQPARKTVAASESLPPATDAAGSRDQPSQPKHQRANDVYQELPPSRGAATPDNSIEDLLAAQRPNKEKAFLLSLLQTKGSRPPSQQARQDDNFSPWLDQPPNVQQEPHAPKPRTMPPPGLFEDQLLRNTAQDPSRQEMPQQVPGSGMPQRHTSQRAPPGFYDEPNIQRMEAQQAQAAAQRRIYNDPVPQMPPGGRRMSGHPNLPPMHMPNHQQQYQPGPPPEFLQSPNVQQGPPPGFPPQMARHPPGIHNMPNMFSAPQQQAPQGRDLSNFGGMAQSGGMQSPPNVPPGFYAQGPPPGFMQMRSPPDGMAAGAGPNMRSGRPFEGGFDNGGRIGGPGPGR</sequence>
<dbReference type="Pfam" id="PF20566">
    <property type="entry name" value="Eap1"/>
    <property type="match status" value="1"/>
</dbReference>
<dbReference type="AlphaFoldDB" id="A0AAV9P2B9"/>
<feature type="compositionally biased region" description="Polar residues" evidence="1">
    <location>
        <begin position="601"/>
        <end position="618"/>
    </location>
</feature>
<organism evidence="2 3">
    <name type="scientific">Saxophila tyrrhenica</name>
    <dbReference type="NCBI Taxonomy" id="1690608"/>
    <lineage>
        <taxon>Eukaryota</taxon>
        <taxon>Fungi</taxon>
        <taxon>Dikarya</taxon>
        <taxon>Ascomycota</taxon>
        <taxon>Pezizomycotina</taxon>
        <taxon>Dothideomycetes</taxon>
        <taxon>Dothideomycetidae</taxon>
        <taxon>Mycosphaerellales</taxon>
        <taxon>Extremaceae</taxon>
        <taxon>Saxophila</taxon>
    </lineage>
</organism>
<dbReference type="InterPro" id="IPR046784">
    <property type="entry name" value="Eap1"/>
</dbReference>
<dbReference type="EMBL" id="JAVRRT010000017">
    <property type="protein sequence ID" value="KAK5165292.1"/>
    <property type="molecule type" value="Genomic_DNA"/>
</dbReference>
<gene>
    <name evidence="2" type="ORF">LTR77_009390</name>
</gene>
<dbReference type="RefSeq" id="XP_064655435.1">
    <property type="nucleotide sequence ID" value="XM_064806618.1"/>
</dbReference>
<comment type="caution">
    <text evidence="2">The sequence shown here is derived from an EMBL/GenBank/DDBJ whole genome shotgun (WGS) entry which is preliminary data.</text>
</comment>
<keyword evidence="3" id="KW-1185">Reference proteome</keyword>
<feature type="compositionally biased region" description="Low complexity" evidence="1">
    <location>
        <begin position="321"/>
        <end position="334"/>
    </location>
</feature>
<reference evidence="2 3" key="1">
    <citation type="submission" date="2023-08" db="EMBL/GenBank/DDBJ databases">
        <title>Black Yeasts Isolated from many extreme environments.</title>
        <authorList>
            <person name="Coleine C."/>
            <person name="Stajich J.E."/>
            <person name="Selbmann L."/>
        </authorList>
    </citation>
    <scope>NUCLEOTIDE SEQUENCE [LARGE SCALE GENOMIC DNA]</scope>
    <source>
        <strain evidence="2 3">CCFEE 5935</strain>
    </source>
</reference>
<dbReference type="GeneID" id="89930722"/>
<proteinExistence type="predicted"/>
<feature type="compositionally biased region" description="Polar residues" evidence="1">
    <location>
        <begin position="52"/>
        <end position="71"/>
    </location>
</feature>
<evidence type="ECO:0000313" key="3">
    <source>
        <dbReference type="Proteomes" id="UP001337655"/>
    </source>
</evidence>
<accession>A0AAV9P2B9</accession>
<feature type="compositionally biased region" description="Polar residues" evidence="1">
    <location>
        <begin position="549"/>
        <end position="562"/>
    </location>
</feature>
<name>A0AAV9P2B9_9PEZI</name>
<feature type="compositionally biased region" description="Basic and acidic residues" evidence="1">
    <location>
        <begin position="142"/>
        <end position="244"/>
    </location>
</feature>
<evidence type="ECO:0000313" key="2">
    <source>
        <dbReference type="EMBL" id="KAK5165292.1"/>
    </source>
</evidence>